<keyword evidence="9" id="KW-0472">Membrane</keyword>
<dbReference type="SMART" id="SM00382">
    <property type="entry name" value="AAA"/>
    <property type="match status" value="2"/>
</dbReference>
<proteinExistence type="inferred from homology"/>
<dbReference type="GO" id="GO:0016887">
    <property type="term" value="F:ATP hydrolysis activity"/>
    <property type="evidence" value="ECO:0007669"/>
    <property type="project" value="InterPro"/>
</dbReference>
<evidence type="ECO:0000256" key="7">
    <source>
        <dbReference type="ARBA" id="ARBA00022840"/>
    </source>
</evidence>
<name>A0A7M7KUN5_VARDE</name>
<dbReference type="OMA" id="VINCKTQ"/>
<dbReference type="FunFam" id="3.40.50.300:FF:000149">
    <property type="entry name" value="Nuclear valosin-containing protein-like"/>
    <property type="match status" value="1"/>
</dbReference>
<dbReference type="CTD" id="5189"/>
<dbReference type="KEGG" id="vde:111254392"/>
<dbReference type="GO" id="GO:0005524">
    <property type="term" value="F:ATP binding"/>
    <property type="evidence" value="ECO:0007669"/>
    <property type="project" value="UniProtKB-KW"/>
</dbReference>
<evidence type="ECO:0000256" key="9">
    <source>
        <dbReference type="ARBA" id="ARBA00023136"/>
    </source>
</evidence>
<dbReference type="GO" id="GO:0005829">
    <property type="term" value="C:cytosol"/>
    <property type="evidence" value="ECO:0007669"/>
    <property type="project" value="TreeGrafter"/>
</dbReference>
<evidence type="ECO:0000256" key="10">
    <source>
        <dbReference type="ARBA" id="ARBA00032509"/>
    </source>
</evidence>
<dbReference type="Gene3D" id="2.40.40.20">
    <property type="match status" value="1"/>
</dbReference>
<keyword evidence="16" id="KW-1185">Reference proteome</keyword>
<dbReference type="SUPFAM" id="SSF52540">
    <property type="entry name" value="P-loop containing nucleoside triphosphate hydrolases"/>
    <property type="match status" value="2"/>
</dbReference>
<evidence type="ECO:0000256" key="4">
    <source>
        <dbReference type="ARBA" id="ARBA00022593"/>
    </source>
</evidence>
<dbReference type="Proteomes" id="UP000594260">
    <property type="component" value="Unplaced"/>
</dbReference>
<dbReference type="GO" id="GO:0016558">
    <property type="term" value="P:protein import into peroxisome matrix"/>
    <property type="evidence" value="ECO:0007669"/>
    <property type="project" value="TreeGrafter"/>
</dbReference>
<dbReference type="InterPro" id="IPR027417">
    <property type="entry name" value="P-loop_NTPase"/>
</dbReference>
<dbReference type="RefSeq" id="XP_022670897.1">
    <property type="nucleotide sequence ID" value="XM_022815162.1"/>
</dbReference>
<evidence type="ECO:0000256" key="11">
    <source>
        <dbReference type="ARBA" id="ARBA00034532"/>
    </source>
</evidence>
<evidence type="ECO:0000256" key="6">
    <source>
        <dbReference type="ARBA" id="ARBA00022801"/>
    </source>
</evidence>
<comment type="similarity">
    <text evidence="2">Belongs to the AAA ATPase family.</text>
</comment>
<evidence type="ECO:0000256" key="12">
    <source>
        <dbReference type="ARBA" id="ARBA00048778"/>
    </source>
</evidence>
<reference evidence="15" key="1">
    <citation type="submission" date="2021-01" db="UniProtKB">
        <authorList>
            <consortium name="EnsemblMetazoa"/>
        </authorList>
    </citation>
    <scope>IDENTIFICATION</scope>
</reference>
<evidence type="ECO:0000256" key="3">
    <source>
        <dbReference type="ARBA" id="ARBA00022448"/>
    </source>
</evidence>
<keyword evidence="4" id="KW-0962">Peroxisome biogenesis</keyword>
<keyword evidence="6" id="KW-0378">Hydrolase</keyword>
<dbReference type="AlphaFoldDB" id="A0A7M7KUN5"/>
<dbReference type="GO" id="GO:0005778">
    <property type="term" value="C:peroxisomal membrane"/>
    <property type="evidence" value="ECO:0007669"/>
    <property type="project" value="TreeGrafter"/>
</dbReference>
<evidence type="ECO:0000256" key="1">
    <source>
        <dbReference type="ARBA" id="ARBA00004370"/>
    </source>
</evidence>
<keyword evidence="3" id="KW-0813">Transport</keyword>
<dbReference type="Pfam" id="PF09262">
    <property type="entry name" value="PEX-1N"/>
    <property type="match status" value="1"/>
</dbReference>
<dbReference type="PANTHER" id="PTHR23077:SF12">
    <property type="entry name" value="PEROXISOMAL ATPASE PEX1"/>
    <property type="match status" value="1"/>
</dbReference>
<dbReference type="Pfam" id="PF17862">
    <property type="entry name" value="AAA_lid_3"/>
    <property type="match status" value="1"/>
</dbReference>
<accession>A0A7M7KUN5</accession>
<evidence type="ECO:0000256" key="8">
    <source>
        <dbReference type="ARBA" id="ARBA00022927"/>
    </source>
</evidence>
<dbReference type="InterPro" id="IPR003593">
    <property type="entry name" value="AAA+_ATPase"/>
</dbReference>
<dbReference type="InterPro" id="IPR003960">
    <property type="entry name" value="ATPase_AAA_CS"/>
</dbReference>
<keyword evidence="8" id="KW-0653">Protein transport</keyword>
<feature type="domain" description="AAA+ ATPase" evidence="14">
    <location>
        <begin position="754"/>
        <end position="891"/>
    </location>
</feature>
<dbReference type="Gene3D" id="3.10.330.10">
    <property type="match status" value="1"/>
</dbReference>
<keyword evidence="5" id="KW-0547">Nucleotide-binding</keyword>
<dbReference type="SUPFAM" id="SSF50692">
    <property type="entry name" value="ADC-like"/>
    <property type="match status" value="1"/>
</dbReference>
<dbReference type="InterPro" id="IPR015342">
    <property type="entry name" value="PEX1-N_C-lobe"/>
</dbReference>
<keyword evidence="7" id="KW-0067">ATP-binding</keyword>
<evidence type="ECO:0000313" key="16">
    <source>
        <dbReference type="Proteomes" id="UP000594260"/>
    </source>
</evidence>
<dbReference type="InterPro" id="IPR041569">
    <property type="entry name" value="AAA_lid_3"/>
</dbReference>
<comment type="subcellular location">
    <subcellularLocation>
        <location evidence="1">Membrane</location>
    </subcellularLocation>
</comment>
<dbReference type="Gene3D" id="3.40.50.300">
    <property type="entry name" value="P-loop containing nucleotide triphosphate hydrolases"/>
    <property type="match status" value="2"/>
</dbReference>
<dbReference type="SUPFAM" id="SSF54585">
    <property type="entry name" value="Cdc48 domain 2-like"/>
    <property type="match status" value="1"/>
</dbReference>
<dbReference type="Pfam" id="PF00004">
    <property type="entry name" value="AAA"/>
    <property type="match status" value="2"/>
</dbReference>
<dbReference type="InParanoid" id="A0A7M7KUN5"/>
<comment type="catalytic activity">
    <reaction evidence="12">
        <text>ATP + H2O = ADP + phosphate + H(+)</text>
        <dbReference type="Rhea" id="RHEA:13065"/>
        <dbReference type="ChEBI" id="CHEBI:15377"/>
        <dbReference type="ChEBI" id="CHEBI:15378"/>
        <dbReference type="ChEBI" id="CHEBI:30616"/>
        <dbReference type="ChEBI" id="CHEBI:43474"/>
        <dbReference type="ChEBI" id="CHEBI:456216"/>
    </reaction>
    <physiologicalReaction direction="left-to-right" evidence="12">
        <dbReference type="Rhea" id="RHEA:13066"/>
    </physiologicalReaction>
</comment>
<dbReference type="InterPro" id="IPR029067">
    <property type="entry name" value="CDC48_domain_2-like_sf"/>
</dbReference>
<evidence type="ECO:0000256" key="5">
    <source>
        <dbReference type="ARBA" id="ARBA00022741"/>
    </source>
</evidence>
<dbReference type="InterPro" id="IPR003959">
    <property type="entry name" value="ATPase_AAA_core"/>
</dbReference>
<dbReference type="PANTHER" id="PTHR23077">
    <property type="entry name" value="AAA-FAMILY ATPASE"/>
    <property type="match status" value="1"/>
</dbReference>
<dbReference type="OrthoDB" id="8173462at2759"/>
<evidence type="ECO:0000313" key="15">
    <source>
        <dbReference type="EnsemblMetazoa" id="XP_022670897"/>
    </source>
</evidence>
<dbReference type="InterPro" id="IPR009010">
    <property type="entry name" value="Asp_de-COase-like_dom_sf"/>
</dbReference>
<dbReference type="InterPro" id="IPR050168">
    <property type="entry name" value="AAA_ATPase_domain"/>
</dbReference>
<dbReference type="PROSITE" id="PS00674">
    <property type="entry name" value="AAA"/>
    <property type="match status" value="1"/>
</dbReference>
<dbReference type="FunCoup" id="A0A7M7KUN5">
    <property type="interactions" value="1677"/>
</dbReference>
<feature type="domain" description="AAA+ ATPase" evidence="14">
    <location>
        <begin position="472"/>
        <end position="620"/>
    </location>
</feature>
<dbReference type="EnsemblMetazoa" id="XM_022815162">
    <property type="protein sequence ID" value="XP_022670897"/>
    <property type="gene ID" value="LOC111254392"/>
</dbReference>
<sequence length="1154" mass="126452">MPGRTVDVLELKFRSSKDCFIALPRGWKQQRPTYVVTFSVTCLASGVKAFFSWNGDETDDDAILVNSHMASGLGFKEGDEVVVCREHGVGPCHQVTLKPVSKKDWQILELNIARVEHCLLDQIRILWTDLVFPIWVQPSVCAMVRVVATSLTTGPLELSRMTEVHVIPEIETPLTLPASASATTSSKSVIGSLMNIMKNVSGMGASEEEEIQEEAIVASDEFSDFFLNKISARFIGNAVKTPQTEVILISNKVKTPRFVAMVRRLLPPGDAEQKKNKGPDSNPIIDSEANGANLLQDSVLCSIRVRLNPLNSDDMALCPLSLRRRLGLEDCSRLLIEFQKEKLGQIKSFTLHPVINARNALVETSELQSLVKSTLGAGKTLLSNGSYLQLGDCGYIVAIEKPGWLKAESSSFVITRGETIAPNGANQLPVTKLVNIIMSGTGSALEEVGSCGSIVEDLTVYLQRCLGSRGVCNRPLLITGSRGVGKSYVTTSVVRNFCRREAVWTKTVSCGVLRGKRTETLEKDWSKLLAEASFRAPSVLIFDDLDALCGQAVGPEGDTSHDGIYFLKNSRLFRDLVHRARQMKISFIVTAISWNLLCGALTRTQGLHIFSDVLEMRSPSREERLDIFKVLCRQRGLTLGDLSGFTQRTEGFVARDLATLADRVMLSNACEVLRFSGGNEMVSMGTLEPVLARVTPVALRGLNVERGSALSSRGHGASEWDAVGAMDEQKELLNETFLWPTRYPDLLAQCPIRPVSGLLLYGMPGTGKTLLASCVAKEADINFISVKGPELLSKYIGASEEAVRDIFLRAKSAAPCVIFFDEFDSMAPRRGHDSTGVTDRCVNQLLTLLDGVETDASGVAVLAATSRPDMIDPALLRPGRIDRSVECPLPPDVPARLSILRVLSSRLSVLLLPEAEDALESIAQRTDGFTGADLQAVLFNAQLAALQRNTRFGSNPVNSITLEPDSNVDEECSATKVSDEASSNKPNAPSKERQDFKNIAYAPTLSKGFIELTPNVIDSLPEPDRKELLWHLSSQQYESGDSYKRSSRCSRLKTDTIRISPQDLEKALRDTRPSLSEFEVKKYRAMYVQLSATLVLCPVSWRETSRTTEAANYSGAQGNIGVTIIIIINPSARTLDPRGEICESSQLLKIFRML</sequence>
<organism evidence="15 16">
    <name type="scientific">Varroa destructor</name>
    <name type="common">Honeybee mite</name>
    <dbReference type="NCBI Taxonomy" id="109461"/>
    <lineage>
        <taxon>Eukaryota</taxon>
        <taxon>Metazoa</taxon>
        <taxon>Ecdysozoa</taxon>
        <taxon>Arthropoda</taxon>
        <taxon>Chelicerata</taxon>
        <taxon>Arachnida</taxon>
        <taxon>Acari</taxon>
        <taxon>Parasitiformes</taxon>
        <taxon>Mesostigmata</taxon>
        <taxon>Gamasina</taxon>
        <taxon>Dermanyssoidea</taxon>
        <taxon>Varroidae</taxon>
        <taxon>Varroa</taxon>
    </lineage>
</organism>
<evidence type="ECO:0000256" key="13">
    <source>
        <dbReference type="SAM" id="MobiDB-lite"/>
    </source>
</evidence>
<dbReference type="GeneID" id="111254392"/>
<evidence type="ECO:0000256" key="2">
    <source>
        <dbReference type="ARBA" id="ARBA00006914"/>
    </source>
</evidence>
<evidence type="ECO:0000259" key="14">
    <source>
        <dbReference type="SMART" id="SM00382"/>
    </source>
</evidence>
<feature type="region of interest" description="Disordered" evidence="13">
    <location>
        <begin position="954"/>
        <end position="995"/>
    </location>
</feature>
<dbReference type="Gene3D" id="1.10.8.60">
    <property type="match status" value="2"/>
</dbReference>
<protein>
    <recommendedName>
        <fullName evidence="11">Peroxisomal ATPase PEX1</fullName>
    </recommendedName>
    <alternativeName>
        <fullName evidence="10">Peroxin-1</fullName>
    </alternativeName>
</protein>